<keyword evidence="7 8" id="KW-0009">Actin-binding</keyword>
<dbReference type="InterPro" id="IPR001609">
    <property type="entry name" value="Myosin_head_motor_dom-like"/>
</dbReference>
<gene>
    <name evidence="11" type="ORF">NEDG_01213</name>
</gene>
<feature type="coiled-coil region" evidence="9">
    <location>
        <begin position="883"/>
        <end position="985"/>
    </location>
</feature>
<dbReference type="SMART" id="SM00242">
    <property type="entry name" value="MYSc"/>
    <property type="match status" value="1"/>
</dbReference>
<evidence type="ECO:0000256" key="4">
    <source>
        <dbReference type="ARBA" id="ARBA00023054"/>
    </source>
</evidence>
<dbReference type="GO" id="GO:0016459">
    <property type="term" value="C:myosin complex"/>
    <property type="evidence" value="ECO:0007669"/>
    <property type="project" value="UniProtKB-KW"/>
</dbReference>
<evidence type="ECO:0000256" key="9">
    <source>
        <dbReference type="SAM" id="Coils"/>
    </source>
</evidence>
<keyword evidence="6 8" id="KW-0505">Motor protein</keyword>
<keyword evidence="12" id="KW-1185">Reference proteome</keyword>
<keyword evidence="3 8" id="KW-0067">ATP-binding</keyword>
<dbReference type="OrthoDB" id="6108017at2759"/>
<keyword evidence="2 8" id="KW-0547">Nucleotide-binding</keyword>
<sequence length="1456" mass="163510">MNKEAIETLVPGEGAGVIEKLVWVATEKGDYQMGKVLTEDDTKLLVEIEGSRVTVLSREIEKANPSKFDLVDNMAHLSYLNEPSILHNLKQRYLVDQQYTYSGLFLVAVNPYKNIPIYSRDFVDRYAAVYKRDEAPPHIYAVASESYHHMRQTKRAQTILITGESGAGKTENTKHAINFLTKISGEVGQGMKILEERLLWANPLLEAFGNARTERNDNSSRFGKFIRIDFGVSGEIVGASVERYLLEASRVTKQTKGERNYHVFYTLVKGGDSELLDSLKLAANKSYKIIPAVEGAITPFSSIMGAMSILGVSEEQKTKIFRILAAIIHLGEVAFLQERKEVVLTEDGGKALDHASQLLGVAGTEFLETLVRPRIRAGNEIVTHGRTAEEANFTVTSLCKVLYDRLFDWIVALVNKALQGTTPVWSYIGVLDIAGFEILESNGFEQLCINYTNEKLQQFFNHRMFILEQETYLKEGLEWNMIDFGLDLQPTIDLLEMGGVGLFTILDEECVVPGGSDSRFLEKISSKWNSHESLSVPRFNDGFVINHYAGAVKYTKAGWISKNKDPLDEAIATFLLGPRGPIPHLESARDISATRFRTVIQRHKKQLCDLLGLLHTTDPHFVRCIIPNTEKRAGCFDSVRVLHQLRCNGVLEGVRISRQGFPTRVTFQDFHSRYGLLDRNKAPGTKIVDASAKDVTALLGKLEVPASLFKLGRSLLFLRQGVLADLEEHRNVQLSRLVHEVQKKARILLNANKERLDREREEAVMLLQRNIRSFVAVRQWSWWKLCMKVRPLLAVRKTEEELNRKDLVISTLRDEVYSLTEALKTAQLESASALHELRKALTSLDEHRQASSFEVSALQEESTATRRELELTQKASTKSLAVIESLKKDLLQAQKRAEQARKDAASENSAKLLTEIGALKERIQVLEKTAQTLQQSLNHTTAALDASEHEKEIYLRERHLAEERGKRLQTEVEELQNSLKTAETLKYKSELALKTMQGETARLTASLSFEKEKRAKLDEAFKRATAPTPAPAAPAVKDNTAEMEQLKRELAEEKEERASVKCALDETKAQYFELLDGKLGAMLTLQDELKSSNALLKCSLDRTTIKLEEERSAAAEAHRAREEALAAKSEEAAKRKQLEDLLAAKKASDKERDRSTAKIAAERDALKEELSATKDSLQNDVEKKMRAQKDISFQVEETIEQTEELQKIATRLLHEVGSATSALARYREGAQKLAEELLASENQRSLAESLLSRARADASEAEHRALLSEEQAKTVISEKESHLEEVEAELSAQIHASEENESAWAKTKRKSDALKRKLERELKEKDREISMLKLAQEELKAAQSQLKEAKALLHQETEEKEQIHTTAQNTARTLQGEASLARAQADSARRKAESLQGALVRAELSTANAFLRETAAKDASKALDDALLLSKDKERELFLQIRTLSLELSALKTLHS</sequence>
<dbReference type="InterPro" id="IPR027417">
    <property type="entry name" value="P-loop_NTPase"/>
</dbReference>
<organism evidence="11 12">
    <name type="scientific">Nematocida displodere</name>
    <dbReference type="NCBI Taxonomy" id="1805483"/>
    <lineage>
        <taxon>Eukaryota</taxon>
        <taxon>Fungi</taxon>
        <taxon>Fungi incertae sedis</taxon>
        <taxon>Microsporidia</taxon>
        <taxon>Nematocida</taxon>
    </lineage>
</organism>
<keyword evidence="5 8" id="KW-0518">Myosin</keyword>
<protein>
    <submittedName>
        <fullName evidence="11">Myosin heavy chain</fullName>
    </submittedName>
</protein>
<evidence type="ECO:0000256" key="1">
    <source>
        <dbReference type="ARBA" id="ARBA00008314"/>
    </source>
</evidence>
<dbReference type="GO" id="GO:0016020">
    <property type="term" value="C:membrane"/>
    <property type="evidence" value="ECO:0007669"/>
    <property type="project" value="TreeGrafter"/>
</dbReference>
<evidence type="ECO:0000256" key="8">
    <source>
        <dbReference type="PROSITE-ProRule" id="PRU00782"/>
    </source>
</evidence>
<dbReference type="GO" id="GO:0051015">
    <property type="term" value="F:actin filament binding"/>
    <property type="evidence" value="ECO:0007669"/>
    <property type="project" value="TreeGrafter"/>
</dbReference>
<dbReference type="GO" id="GO:0005524">
    <property type="term" value="F:ATP binding"/>
    <property type="evidence" value="ECO:0007669"/>
    <property type="project" value="UniProtKB-UniRule"/>
</dbReference>
<feature type="region of interest" description="Actin-binding" evidence="8">
    <location>
        <begin position="607"/>
        <end position="629"/>
    </location>
</feature>
<dbReference type="Gene3D" id="1.20.120.720">
    <property type="entry name" value="Myosin VI head, motor domain, U50 subdomain"/>
    <property type="match status" value="1"/>
</dbReference>
<dbReference type="CDD" id="cd01377">
    <property type="entry name" value="MYSc_class_II"/>
    <property type="match status" value="1"/>
</dbReference>
<dbReference type="PANTHER" id="PTHR13140">
    <property type="entry name" value="MYOSIN"/>
    <property type="match status" value="1"/>
</dbReference>
<dbReference type="Gene3D" id="1.20.5.4820">
    <property type="match status" value="1"/>
</dbReference>
<feature type="binding site" evidence="8">
    <location>
        <begin position="163"/>
        <end position="170"/>
    </location>
    <ligand>
        <name>ATP</name>
        <dbReference type="ChEBI" id="CHEBI:30616"/>
    </ligand>
</feature>
<dbReference type="PROSITE" id="PS51456">
    <property type="entry name" value="MYOSIN_MOTOR"/>
    <property type="match status" value="1"/>
</dbReference>
<evidence type="ECO:0000313" key="12">
    <source>
        <dbReference type="Proteomes" id="UP000185944"/>
    </source>
</evidence>
<feature type="coiled-coil region" evidence="9">
    <location>
        <begin position="1036"/>
        <end position="1070"/>
    </location>
</feature>
<evidence type="ECO:0000256" key="7">
    <source>
        <dbReference type="ARBA" id="ARBA00023203"/>
    </source>
</evidence>
<dbReference type="GO" id="GO:0007015">
    <property type="term" value="P:actin filament organization"/>
    <property type="evidence" value="ECO:0007669"/>
    <property type="project" value="TreeGrafter"/>
</dbReference>
<evidence type="ECO:0000256" key="3">
    <source>
        <dbReference type="ARBA" id="ARBA00022840"/>
    </source>
</evidence>
<accession>A0A177EAV4</accession>
<keyword evidence="4 9" id="KW-0175">Coiled coil</keyword>
<dbReference type="VEuPathDB" id="MicrosporidiaDB:NEDG_01213"/>
<dbReference type="Pfam" id="PF00063">
    <property type="entry name" value="Myosin_head"/>
    <property type="match status" value="1"/>
</dbReference>
<comment type="similarity">
    <text evidence="1 8">Belongs to the TRAFAC class myosin-kinesin ATPase superfamily. Myosin family.</text>
</comment>
<dbReference type="GO" id="GO:0005737">
    <property type="term" value="C:cytoplasm"/>
    <property type="evidence" value="ECO:0007669"/>
    <property type="project" value="TreeGrafter"/>
</dbReference>
<evidence type="ECO:0000256" key="2">
    <source>
        <dbReference type="ARBA" id="ARBA00022741"/>
    </source>
</evidence>
<evidence type="ECO:0000256" key="6">
    <source>
        <dbReference type="ARBA" id="ARBA00023175"/>
    </source>
</evidence>
<dbReference type="PANTHER" id="PTHR13140:SF857">
    <property type="entry name" value="MYOSIN-11"/>
    <property type="match status" value="1"/>
</dbReference>
<evidence type="ECO:0000313" key="11">
    <source>
        <dbReference type="EMBL" id="OAG29074.1"/>
    </source>
</evidence>
<dbReference type="SUPFAM" id="SSF52540">
    <property type="entry name" value="P-loop containing nucleoside triphosphate hydrolases"/>
    <property type="match status" value="1"/>
</dbReference>
<feature type="coiled-coil region" evidence="9">
    <location>
        <begin position="1269"/>
        <end position="1405"/>
    </location>
</feature>
<feature type="domain" description="Myosin motor" evidence="10">
    <location>
        <begin position="69"/>
        <end position="731"/>
    </location>
</feature>
<evidence type="ECO:0000256" key="5">
    <source>
        <dbReference type="ARBA" id="ARBA00023123"/>
    </source>
</evidence>
<dbReference type="GeneID" id="93647563"/>
<dbReference type="InterPro" id="IPR036961">
    <property type="entry name" value="Kinesin_motor_dom_sf"/>
</dbReference>
<dbReference type="GO" id="GO:0000146">
    <property type="term" value="F:microfilament motor activity"/>
    <property type="evidence" value="ECO:0007669"/>
    <property type="project" value="TreeGrafter"/>
</dbReference>
<dbReference type="EMBL" id="LTDL01000042">
    <property type="protein sequence ID" value="OAG29074.1"/>
    <property type="molecule type" value="Genomic_DNA"/>
</dbReference>
<dbReference type="Gene3D" id="3.40.850.10">
    <property type="entry name" value="Kinesin motor domain"/>
    <property type="match status" value="1"/>
</dbReference>
<name>A0A177EAV4_9MICR</name>
<proteinExistence type="inferred from homology"/>
<dbReference type="Gene3D" id="1.10.10.820">
    <property type="match status" value="1"/>
</dbReference>
<comment type="caution">
    <text evidence="11">The sequence shown here is derived from an EMBL/GenBank/DDBJ whole genome shotgun (WGS) entry which is preliminary data.</text>
</comment>
<dbReference type="PRINTS" id="PR00193">
    <property type="entry name" value="MYOSINHEAVY"/>
</dbReference>
<dbReference type="STRING" id="1805483.A0A177EAV4"/>
<evidence type="ECO:0000259" key="10">
    <source>
        <dbReference type="PROSITE" id="PS51456"/>
    </source>
</evidence>
<dbReference type="Gene3D" id="1.20.58.530">
    <property type="match status" value="1"/>
</dbReference>
<dbReference type="RefSeq" id="XP_067543819.1">
    <property type="nucleotide sequence ID" value="XM_067688631.1"/>
</dbReference>
<reference evidence="11 12" key="1">
    <citation type="submission" date="2016-02" db="EMBL/GenBank/DDBJ databases">
        <title>Discovery of a natural microsporidian pathogen with a broad tissue tropism in Caenorhabditis elegans.</title>
        <authorList>
            <person name="Luallen R.J."/>
            <person name="Reinke A.W."/>
            <person name="Tong L."/>
            <person name="Botts M.R."/>
            <person name="Felix M.-A."/>
            <person name="Troemel E.R."/>
        </authorList>
    </citation>
    <scope>NUCLEOTIDE SEQUENCE [LARGE SCALE GENOMIC DNA]</scope>
    <source>
        <strain evidence="11 12">JUm2807</strain>
    </source>
</reference>
<dbReference type="Proteomes" id="UP000185944">
    <property type="component" value="Unassembled WGS sequence"/>
</dbReference>